<dbReference type="RefSeq" id="WP_157845082.1">
    <property type="nucleotide sequence ID" value="NZ_LJOD01000015.1"/>
</dbReference>
<feature type="compositionally biased region" description="Basic and acidic residues" evidence="1">
    <location>
        <begin position="123"/>
        <end position="139"/>
    </location>
</feature>
<dbReference type="PATRIC" id="fig|253.9.peg.1593"/>
<evidence type="ECO:0000313" key="5">
    <source>
        <dbReference type="Proteomes" id="UP000037953"/>
    </source>
</evidence>
<evidence type="ECO:0000256" key="2">
    <source>
        <dbReference type="SAM" id="SignalP"/>
    </source>
</evidence>
<evidence type="ECO:0000259" key="3">
    <source>
        <dbReference type="Pfam" id="PF09832"/>
    </source>
</evidence>
<dbReference type="OrthoDB" id="1143459at2"/>
<gene>
    <name evidence="4" type="ORF">AOB46_18205</name>
</gene>
<dbReference type="Proteomes" id="UP000037953">
    <property type="component" value="Unassembled WGS sequence"/>
</dbReference>
<dbReference type="AlphaFoldDB" id="A0A0N0ZSQ4"/>
<sequence length="153" mass="17329">MKKIITVLSLFIGTLVFSQASEAKIREFIKITGADKLAISSMQTYMDQFKKSAPNIPDEFWDEFAKEFTADKMIQLYVPIYAKYYTESDIDEMIRFYKSPVGQKTISVMPSILQESMEAGGKMGREVAERVMEKLDGEKSYTSPPPPAGSKKK</sequence>
<dbReference type="InterPro" id="IPR018637">
    <property type="entry name" value="DUF2059"/>
</dbReference>
<accession>A0A0N0ZSQ4</accession>
<evidence type="ECO:0000256" key="1">
    <source>
        <dbReference type="SAM" id="MobiDB-lite"/>
    </source>
</evidence>
<feature type="signal peptide" evidence="2">
    <location>
        <begin position="1"/>
        <end position="23"/>
    </location>
</feature>
<keyword evidence="2" id="KW-0732">Signal</keyword>
<reference evidence="4 5" key="1">
    <citation type="journal article" date="2015" name="Genom Data">
        <title>Draft genome sequence of a multidrug-resistant Chryseobacterium indologenes isolate from Malaysia.</title>
        <authorList>
            <person name="Yu C.Y."/>
            <person name="Ang G.Y."/>
            <person name="Cheng H.J."/>
            <person name="Cheong Y.M."/>
            <person name="Yin W.F."/>
            <person name="Chan K.G."/>
        </authorList>
    </citation>
    <scope>NUCLEOTIDE SEQUENCE [LARGE SCALE GENOMIC DNA]</scope>
    <source>
        <strain evidence="4 5">CI_885</strain>
    </source>
</reference>
<protein>
    <recommendedName>
        <fullName evidence="3">DUF2059 domain-containing protein</fullName>
    </recommendedName>
</protein>
<dbReference type="Pfam" id="PF09832">
    <property type="entry name" value="DUF2059"/>
    <property type="match status" value="1"/>
</dbReference>
<feature type="compositionally biased region" description="Pro residues" evidence="1">
    <location>
        <begin position="143"/>
        <end position="153"/>
    </location>
</feature>
<organism evidence="4 5">
    <name type="scientific">Chryseobacterium indologenes</name>
    <name type="common">Flavobacterium indologenes</name>
    <dbReference type="NCBI Taxonomy" id="253"/>
    <lineage>
        <taxon>Bacteria</taxon>
        <taxon>Pseudomonadati</taxon>
        <taxon>Bacteroidota</taxon>
        <taxon>Flavobacteriia</taxon>
        <taxon>Flavobacteriales</taxon>
        <taxon>Weeksellaceae</taxon>
        <taxon>Chryseobacterium group</taxon>
        <taxon>Chryseobacterium</taxon>
    </lineage>
</organism>
<feature type="domain" description="DUF2059" evidence="3">
    <location>
        <begin position="71"/>
        <end position="129"/>
    </location>
</feature>
<evidence type="ECO:0000313" key="4">
    <source>
        <dbReference type="EMBL" id="KPE49670.1"/>
    </source>
</evidence>
<dbReference type="EMBL" id="LJOD01000015">
    <property type="protein sequence ID" value="KPE49670.1"/>
    <property type="molecule type" value="Genomic_DNA"/>
</dbReference>
<feature type="chain" id="PRO_5005865038" description="DUF2059 domain-containing protein" evidence="2">
    <location>
        <begin position="24"/>
        <end position="153"/>
    </location>
</feature>
<feature type="region of interest" description="Disordered" evidence="1">
    <location>
        <begin position="119"/>
        <end position="153"/>
    </location>
</feature>
<name>A0A0N0ZSQ4_CHRID</name>
<proteinExistence type="predicted"/>
<reference evidence="5" key="2">
    <citation type="submission" date="2015-09" db="EMBL/GenBank/DDBJ databases">
        <title>Draft genome sequence of a multidrug-resistant Chryseobacterium indologenes isolate from Malaysia.</title>
        <authorList>
            <person name="Yu C.Y."/>
            <person name="Ang G.Y."/>
            <person name="Chan K.-G."/>
        </authorList>
    </citation>
    <scope>NUCLEOTIDE SEQUENCE [LARGE SCALE GENOMIC DNA]</scope>
    <source>
        <strain evidence="5">CI_885</strain>
    </source>
</reference>
<comment type="caution">
    <text evidence="4">The sequence shown here is derived from an EMBL/GenBank/DDBJ whole genome shotgun (WGS) entry which is preliminary data.</text>
</comment>